<accession>A0A6A7YEP9</accession>
<dbReference type="RefSeq" id="WP_153330073.1">
    <property type="nucleotide sequence ID" value="NZ_WIWI01000058.1"/>
</dbReference>
<evidence type="ECO:0000313" key="2">
    <source>
        <dbReference type="EMBL" id="MQT47243.1"/>
    </source>
</evidence>
<dbReference type="Proteomes" id="UP000441404">
    <property type="component" value="Unassembled WGS sequence"/>
</dbReference>
<dbReference type="Proteomes" id="UP000489190">
    <property type="component" value="Unassembled WGS sequence"/>
</dbReference>
<proteinExistence type="predicted"/>
<feature type="signal peptide" evidence="1">
    <location>
        <begin position="1"/>
        <end position="25"/>
    </location>
</feature>
<name>A0A6A7YEP9_9PSED</name>
<comment type="caution">
    <text evidence="2">The sequence shown here is derived from an EMBL/GenBank/DDBJ whole genome shotgun (WGS) entry which is preliminary data.</text>
</comment>
<reference evidence="4 5" key="1">
    <citation type="submission" date="2019-10" db="EMBL/GenBank/DDBJ databases">
        <title>Evaluation of single-gene subtyping targets for Pseudomonas.</title>
        <authorList>
            <person name="Reichler S.J."/>
            <person name="Orsi R.H."/>
            <person name="Wiedmann M."/>
            <person name="Martin N.H."/>
            <person name="Murphy S.I."/>
        </authorList>
    </citation>
    <scope>NUCLEOTIDE SEQUENCE [LARGE SCALE GENOMIC DNA]</scope>
    <source>
        <strain evidence="3 5">FSL R10-3254</strain>
        <strain evidence="2 4">FSL R10-3257</strain>
    </source>
</reference>
<evidence type="ECO:0000256" key="1">
    <source>
        <dbReference type="SAM" id="SignalP"/>
    </source>
</evidence>
<dbReference type="EMBL" id="WIWI01000058">
    <property type="protein sequence ID" value="MQT91345.1"/>
    <property type="molecule type" value="Genomic_DNA"/>
</dbReference>
<sequence>MLSIAPGKTFIAACFVCVVSTSSVASTAPADPLHIAGHYKCTGFDSHDGPLKGDLVLTLDEEASQFEKSFGTYRLTLNVGTEQVPITYSGYAAAQGQLLSIYFANDSAEAPTDRGLGLGVITHDQDSQGHYTTTLHKSYYLPDYMRGSQEGYGPGGRGTETCIKTPSI</sequence>
<organism evidence="2 4">
    <name type="scientific">Pseudomonas helleri</name>
    <dbReference type="NCBI Taxonomy" id="1608996"/>
    <lineage>
        <taxon>Bacteria</taxon>
        <taxon>Pseudomonadati</taxon>
        <taxon>Pseudomonadota</taxon>
        <taxon>Gammaproteobacteria</taxon>
        <taxon>Pseudomonadales</taxon>
        <taxon>Pseudomonadaceae</taxon>
        <taxon>Pseudomonas</taxon>
    </lineage>
</organism>
<evidence type="ECO:0000313" key="3">
    <source>
        <dbReference type="EMBL" id="MQT91345.1"/>
    </source>
</evidence>
<dbReference type="AlphaFoldDB" id="A0A6A7YEP9"/>
<dbReference type="EMBL" id="WIWJ01000016">
    <property type="protein sequence ID" value="MQT47243.1"/>
    <property type="molecule type" value="Genomic_DNA"/>
</dbReference>
<feature type="chain" id="PRO_5036382170" evidence="1">
    <location>
        <begin position="26"/>
        <end position="168"/>
    </location>
</feature>
<evidence type="ECO:0000313" key="4">
    <source>
        <dbReference type="Proteomes" id="UP000441404"/>
    </source>
</evidence>
<protein>
    <submittedName>
        <fullName evidence="2">Uncharacterized protein</fullName>
    </submittedName>
</protein>
<gene>
    <name evidence="3" type="ORF">GHO39_19710</name>
    <name evidence="2" type="ORF">GHO40_10965</name>
</gene>
<evidence type="ECO:0000313" key="5">
    <source>
        <dbReference type="Proteomes" id="UP000489190"/>
    </source>
</evidence>
<keyword evidence="1" id="KW-0732">Signal</keyword>